<dbReference type="Pfam" id="PF00096">
    <property type="entry name" value="zf-C2H2"/>
    <property type="match status" value="1"/>
</dbReference>
<evidence type="ECO:0000256" key="6">
    <source>
        <dbReference type="ARBA" id="ARBA00023125"/>
    </source>
</evidence>
<keyword evidence="3 8" id="KW-0863">Zinc-finger</keyword>
<proteinExistence type="predicted"/>
<name>A0A2C9UTQ8_MANES</name>
<evidence type="ECO:0000313" key="11">
    <source>
        <dbReference type="EMBL" id="OAY33995.1"/>
    </source>
</evidence>
<feature type="region of interest" description="Disordered" evidence="9">
    <location>
        <begin position="1"/>
        <end position="40"/>
    </location>
</feature>
<dbReference type="OrthoDB" id="6354171at2759"/>
<dbReference type="Pfam" id="PF22995">
    <property type="entry name" value="C2CH-3rd_BIRD-IDD"/>
    <property type="match status" value="1"/>
</dbReference>
<dbReference type="Gene3D" id="3.30.160.60">
    <property type="entry name" value="Classic Zinc Finger"/>
    <property type="match status" value="2"/>
</dbReference>
<dbReference type="STRING" id="3983.A0A2C9UTQ8"/>
<evidence type="ECO:0000256" key="7">
    <source>
        <dbReference type="ARBA" id="ARBA00023163"/>
    </source>
</evidence>
<dbReference type="GO" id="GO:0005634">
    <property type="term" value="C:nucleus"/>
    <property type="evidence" value="ECO:0000318"/>
    <property type="project" value="GO_Central"/>
</dbReference>
<keyword evidence="1" id="KW-0479">Metal-binding</keyword>
<keyword evidence="4" id="KW-0862">Zinc</keyword>
<dbReference type="SUPFAM" id="SSF57667">
    <property type="entry name" value="beta-beta-alpha zinc fingers"/>
    <property type="match status" value="1"/>
</dbReference>
<feature type="domain" description="C2H2-type" evidence="10">
    <location>
        <begin position="59"/>
        <end position="81"/>
    </location>
</feature>
<accession>A0A2C9UTQ8</accession>
<dbReference type="FunFam" id="3.30.160.60:FF:000554">
    <property type="entry name" value="protein indeterminate-domain 12-like"/>
    <property type="match status" value="1"/>
</dbReference>
<dbReference type="GO" id="GO:0003700">
    <property type="term" value="F:DNA-binding transcription factor activity"/>
    <property type="evidence" value="ECO:0000318"/>
    <property type="project" value="GO_Central"/>
</dbReference>
<evidence type="ECO:0000256" key="1">
    <source>
        <dbReference type="ARBA" id="ARBA00022723"/>
    </source>
</evidence>
<keyword evidence="7" id="KW-0804">Transcription</keyword>
<dbReference type="InterPro" id="IPR013087">
    <property type="entry name" value="Znf_C2H2_type"/>
</dbReference>
<evidence type="ECO:0000256" key="8">
    <source>
        <dbReference type="PROSITE-ProRule" id="PRU00042"/>
    </source>
</evidence>
<evidence type="ECO:0000259" key="10">
    <source>
        <dbReference type="PROSITE" id="PS50157"/>
    </source>
</evidence>
<evidence type="ECO:0000256" key="2">
    <source>
        <dbReference type="ARBA" id="ARBA00022737"/>
    </source>
</evidence>
<evidence type="ECO:0000256" key="3">
    <source>
        <dbReference type="ARBA" id="ARBA00022771"/>
    </source>
</evidence>
<dbReference type="Pfam" id="PF22996">
    <property type="entry name" value="C2H2-2nd_BIRD-IDD"/>
    <property type="match status" value="1"/>
</dbReference>
<evidence type="ECO:0000256" key="9">
    <source>
        <dbReference type="SAM" id="MobiDB-lite"/>
    </source>
</evidence>
<dbReference type="PANTHER" id="PTHR10593">
    <property type="entry name" value="SERINE/THREONINE-PROTEIN KINASE RIO"/>
    <property type="match status" value="1"/>
</dbReference>
<dbReference type="FunFam" id="3.30.160.60:FF:000131">
    <property type="entry name" value="protein indeterminate-domain 5, chloroplastic-like"/>
    <property type="match status" value="1"/>
</dbReference>
<dbReference type="PANTHER" id="PTHR10593:SF148">
    <property type="entry name" value="ZINC FINGER PROTEIN MAGPIE"/>
    <property type="match status" value="1"/>
</dbReference>
<dbReference type="Pfam" id="PF22992">
    <property type="entry name" value="C2CH-4th_BIRD-IDD"/>
    <property type="match status" value="1"/>
</dbReference>
<dbReference type="InterPro" id="IPR055187">
    <property type="entry name" value="C2CH-3rd_BIRD-IDD"/>
</dbReference>
<protein>
    <recommendedName>
        <fullName evidence="10">C2H2-type domain-containing protein</fullName>
    </recommendedName>
</protein>
<dbReference type="PROSITE" id="PS50157">
    <property type="entry name" value="ZINC_FINGER_C2H2_2"/>
    <property type="match status" value="1"/>
</dbReference>
<keyword evidence="12" id="KW-1185">Reference proteome</keyword>
<dbReference type="InterPro" id="IPR036236">
    <property type="entry name" value="Znf_C2H2_sf"/>
</dbReference>
<evidence type="ECO:0000256" key="4">
    <source>
        <dbReference type="ARBA" id="ARBA00022833"/>
    </source>
</evidence>
<evidence type="ECO:0000256" key="5">
    <source>
        <dbReference type="ARBA" id="ARBA00023015"/>
    </source>
</evidence>
<keyword evidence="5" id="KW-0805">Transcription regulation</keyword>
<feature type="compositionally biased region" description="Polar residues" evidence="9">
    <location>
        <begin position="10"/>
        <end position="27"/>
    </location>
</feature>
<gene>
    <name evidence="11" type="ORF">MANES_13G141500v8</name>
</gene>
<sequence>MLENMDEEAISSNGSFVQNPVAGSNLPSVKRKRNLPGNPDPEAEVIALSPKTLMATNRFLCEICGKGFQRDQNLQLHRRGHNLPWKLKQRTSKEVRKRVYVCPEKTCVHHHPSRALGDLTGIKKHFCRKHGEKKWKCDKCSKRYAVQSDWKAHSKTCGTREYKCDCGTLFSRRDSFITHRAFCDALAEETARLNAEANINGLAAVSANFNYHHLMGTSPVAPNMAQHFPSIFKPISSNDQAMDQTPRGLSLWVSQEPQVHHEAIGSNNGMQEIHQLGSMVSSGTIFCEPLVSSSNPSPSDHYQLNWPFLGNKFSSSNAHEELTSTNSLPLNNVKDAAAAAQLVSVPSLYSTQQQSHQTSSAANMSATALLQKAAQIGATSTDPSFLGSFGLKCNSNSIQEAGNKYCGLYGSNSINTSTNLASDVENSAGNDISSLNHQLQMYPTAKRQKIQSDQENTGGQTRDFLGVGVQQAICHPSTMNGWI</sequence>
<dbReference type="GO" id="GO:0003677">
    <property type="term" value="F:DNA binding"/>
    <property type="evidence" value="ECO:0007669"/>
    <property type="project" value="UniProtKB-KW"/>
</dbReference>
<reference evidence="12" key="1">
    <citation type="journal article" date="2016" name="Nat. Biotechnol.">
        <title>Sequencing wild and cultivated cassava and related species reveals extensive interspecific hybridization and genetic diversity.</title>
        <authorList>
            <person name="Bredeson J.V."/>
            <person name="Lyons J.B."/>
            <person name="Prochnik S.E."/>
            <person name="Wu G.A."/>
            <person name="Ha C.M."/>
            <person name="Edsinger-Gonzales E."/>
            <person name="Grimwood J."/>
            <person name="Schmutz J."/>
            <person name="Rabbi I.Y."/>
            <person name="Egesi C."/>
            <person name="Nauluvula P."/>
            <person name="Lebot V."/>
            <person name="Ndunguru J."/>
            <person name="Mkamilo G."/>
            <person name="Bart R.S."/>
            <person name="Setter T.L."/>
            <person name="Gleadow R.M."/>
            <person name="Kulakow P."/>
            <person name="Ferguson M.E."/>
            <person name="Rounsley S."/>
            <person name="Rokhsar D.S."/>
        </authorList>
    </citation>
    <scope>NUCLEOTIDE SEQUENCE [LARGE SCALE GENOMIC DNA]</scope>
    <source>
        <strain evidence="12">cv. AM560-2</strain>
    </source>
</reference>
<keyword evidence="2" id="KW-0677">Repeat</keyword>
<dbReference type="AlphaFoldDB" id="A0A2C9UTQ8"/>
<organism evidence="11 12">
    <name type="scientific">Manihot esculenta</name>
    <name type="common">Cassava</name>
    <name type="synonym">Jatropha manihot</name>
    <dbReference type="NCBI Taxonomy" id="3983"/>
    <lineage>
        <taxon>Eukaryota</taxon>
        <taxon>Viridiplantae</taxon>
        <taxon>Streptophyta</taxon>
        <taxon>Embryophyta</taxon>
        <taxon>Tracheophyta</taxon>
        <taxon>Spermatophyta</taxon>
        <taxon>Magnoliopsida</taxon>
        <taxon>eudicotyledons</taxon>
        <taxon>Gunneridae</taxon>
        <taxon>Pentapetalae</taxon>
        <taxon>rosids</taxon>
        <taxon>fabids</taxon>
        <taxon>Malpighiales</taxon>
        <taxon>Euphorbiaceae</taxon>
        <taxon>Crotonoideae</taxon>
        <taxon>Manihoteae</taxon>
        <taxon>Manihot</taxon>
    </lineage>
</organism>
<dbReference type="SMART" id="SM00355">
    <property type="entry name" value="ZnF_C2H2"/>
    <property type="match status" value="2"/>
</dbReference>
<keyword evidence="6" id="KW-0238">DNA-binding</keyword>
<dbReference type="InterPro" id="IPR055186">
    <property type="entry name" value="C2H2-2nd_BIRD-IDD"/>
</dbReference>
<dbReference type="EMBL" id="CM004399">
    <property type="protein sequence ID" value="OAY33995.1"/>
    <property type="molecule type" value="Genomic_DNA"/>
</dbReference>
<dbReference type="PROSITE" id="PS00028">
    <property type="entry name" value="ZINC_FINGER_C2H2_1"/>
    <property type="match status" value="1"/>
</dbReference>
<comment type="caution">
    <text evidence="11">The sequence shown here is derived from an EMBL/GenBank/DDBJ whole genome shotgun (WGS) entry which is preliminary data.</text>
</comment>
<dbReference type="GO" id="GO:0008270">
    <property type="term" value="F:zinc ion binding"/>
    <property type="evidence" value="ECO:0007669"/>
    <property type="project" value="UniProtKB-KW"/>
</dbReference>
<evidence type="ECO:0000313" key="12">
    <source>
        <dbReference type="Proteomes" id="UP000091857"/>
    </source>
</evidence>
<dbReference type="Gramene" id="Manes.13G141500.1.v8.1">
    <property type="protein sequence ID" value="Manes.13G141500.1.v8.1.CDS"/>
    <property type="gene ID" value="Manes.13G141500.v8.1"/>
</dbReference>
<dbReference type="InterPro" id="IPR031140">
    <property type="entry name" value="IDD1-16"/>
</dbReference>
<dbReference type="Proteomes" id="UP000091857">
    <property type="component" value="Chromosome 13"/>
</dbReference>
<dbReference type="InterPro" id="IPR055185">
    <property type="entry name" value="C2CH-4th_BIRD-IDD"/>
</dbReference>